<name>A0ABV5XSQ1_9NOCA</name>
<dbReference type="Proteomes" id="UP001589587">
    <property type="component" value="Unassembled WGS sequence"/>
</dbReference>
<accession>A0ABV5XSQ1</accession>
<keyword evidence="1" id="KW-0378">Hydrolase</keyword>
<dbReference type="InterPro" id="IPR012106">
    <property type="entry name" value="Phage_Mu_Gp1"/>
</dbReference>
<evidence type="ECO:0000313" key="2">
    <source>
        <dbReference type="Proteomes" id="UP001589587"/>
    </source>
</evidence>
<dbReference type="GO" id="GO:0006508">
    <property type="term" value="P:proteolysis"/>
    <property type="evidence" value="ECO:0007669"/>
    <property type="project" value="UniProtKB-KW"/>
</dbReference>
<proteinExistence type="predicted"/>
<sequence>MELTFNDEQTTALLEALGLAADTADVAVILAAIADLAVAENAIAAKAAGKGLTLIDAAQLAALELAAEEGRTVSAAAAKAVVNGHVDTAIREGKLPPARRDHWVKLIEADAAMADVLASAPVVIPVTEAGYGNAVGGHDGAGDDTSPWFR</sequence>
<protein>
    <submittedName>
        <fullName evidence="1">Phage protease</fullName>
    </submittedName>
</protein>
<dbReference type="GO" id="GO:0008233">
    <property type="term" value="F:peptidase activity"/>
    <property type="evidence" value="ECO:0007669"/>
    <property type="project" value="UniProtKB-KW"/>
</dbReference>
<keyword evidence="1" id="KW-0645">Protease</keyword>
<organism evidence="1 2">
    <name type="scientific">Rhodococcus baikonurensis</name>
    <dbReference type="NCBI Taxonomy" id="172041"/>
    <lineage>
        <taxon>Bacteria</taxon>
        <taxon>Bacillati</taxon>
        <taxon>Actinomycetota</taxon>
        <taxon>Actinomycetes</taxon>
        <taxon>Mycobacteriales</taxon>
        <taxon>Nocardiaceae</taxon>
        <taxon>Rhodococcus</taxon>
        <taxon>Rhodococcus erythropolis group</taxon>
    </lineage>
</organism>
<reference evidence="1 2" key="1">
    <citation type="submission" date="2024-09" db="EMBL/GenBank/DDBJ databases">
        <authorList>
            <person name="Sun Q."/>
            <person name="Mori K."/>
        </authorList>
    </citation>
    <scope>NUCLEOTIDE SEQUENCE [LARGE SCALE GENOMIC DNA]</scope>
    <source>
        <strain evidence="1 2">JCM 11411</strain>
    </source>
</reference>
<dbReference type="EMBL" id="JBHMAS010000105">
    <property type="protein sequence ID" value="MFB9785148.1"/>
    <property type="molecule type" value="Genomic_DNA"/>
</dbReference>
<dbReference type="Pfam" id="PF10123">
    <property type="entry name" value="Mu-like_Pro"/>
    <property type="match status" value="1"/>
</dbReference>
<comment type="caution">
    <text evidence="1">The sequence shown here is derived from an EMBL/GenBank/DDBJ whole genome shotgun (WGS) entry which is preliminary data.</text>
</comment>
<dbReference type="RefSeq" id="WP_208689616.1">
    <property type="nucleotide sequence ID" value="NZ_JBHMAS010000105.1"/>
</dbReference>
<evidence type="ECO:0000313" key="1">
    <source>
        <dbReference type="EMBL" id="MFB9785148.1"/>
    </source>
</evidence>
<gene>
    <name evidence="1" type="ORF">ACFFQ6_36220</name>
</gene>
<keyword evidence="2" id="KW-1185">Reference proteome</keyword>